<dbReference type="OrthoDB" id="9811743at2"/>
<keyword evidence="4" id="KW-1185">Reference proteome</keyword>
<accession>A0A0H5SI86</accession>
<evidence type="ECO:0000313" key="4">
    <source>
        <dbReference type="Proteomes" id="UP000236497"/>
    </source>
</evidence>
<dbReference type="AlphaFoldDB" id="A0A0H5SI86"/>
<dbReference type="InterPro" id="IPR036291">
    <property type="entry name" value="NAD(P)-bd_dom_sf"/>
</dbReference>
<evidence type="ECO:0000259" key="2">
    <source>
        <dbReference type="Pfam" id="PF01370"/>
    </source>
</evidence>
<dbReference type="PANTHER" id="PTHR43000">
    <property type="entry name" value="DTDP-D-GLUCOSE 4,6-DEHYDRATASE-RELATED"/>
    <property type="match status" value="1"/>
</dbReference>
<name>A0A0H5SI86_HERHM</name>
<feature type="domain" description="NAD-dependent epimerase/dehydratase" evidence="2">
    <location>
        <begin position="12"/>
        <end position="259"/>
    </location>
</feature>
<dbReference type="EMBL" id="CVTD020000023">
    <property type="protein sequence ID" value="CRZ35189.1"/>
    <property type="molecule type" value="Genomic_DNA"/>
</dbReference>
<dbReference type="Gene3D" id="3.40.50.720">
    <property type="entry name" value="NAD(P)-binding Rossmann-like Domain"/>
    <property type="match status" value="1"/>
</dbReference>
<organism evidence="3 4">
    <name type="scientific">Herbinix hemicellulosilytica</name>
    <dbReference type="NCBI Taxonomy" id="1564487"/>
    <lineage>
        <taxon>Bacteria</taxon>
        <taxon>Bacillati</taxon>
        <taxon>Bacillota</taxon>
        <taxon>Clostridia</taxon>
        <taxon>Lachnospirales</taxon>
        <taxon>Lachnospiraceae</taxon>
        <taxon>Herbinix</taxon>
    </lineage>
</organism>
<evidence type="ECO:0000256" key="1">
    <source>
        <dbReference type="ARBA" id="ARBA00007637"/>
    </source>
</evidence>
<dbReference type="SUPFAM" id="SSF51735">
    <property type="entry name" value="NAD(P)-binding Rossmann-fold domains"/>
    <property type="match status" value="1"/>
</dbReference>
<reference evidence="3 4" key="1">
    <citation type="submission" date="2015-06" db="EMBL/GenBank/DDBJ databases">
        <authorList>
            <person name="Wibberg Daniel"/>
        </authorList>
    </citation>
    <scope>NUCLEOTIDE SEQUENCE [LARGE SCALE GENOMIC DNA]</scope>
    <source>
        <strain evidence="3 4">T3/55T</strain>
    </source>
</reference>
<dbReference type="RefSeq" id="WP_103203281.1">
    <property type="nucleotide sequence ID" value="NZ_CVTD020000023.1"/>
</dbReference>
<sequence>MKNMSIFTDSTILITGATGFIGGLIAEELLEFNSLYNAGIKLILPVRNIEKASKKYPAENDKYREITLLETSLEDIRAEEVDMPIDYIIHCASITTSSVMVSNPVEVADGIVVGTKNILELARIKKIKSMVYLSSMEAYGVIGSDCGLVTENMLGDVDIFSARSCYPLGKRMAEHYCYIYYKQYGVPVKIARLAQVFGYGVDKNDTRVFAQFARAVINNEDIVLHTKGQSIGNYCESKDAINGIFTILERGQNGEAYNVVNEENTMRICDMAKLVAEKIAGGKIRVIYDIKDNSKLGYAKDTFLRMSSEKLRKLGWKPTKNLEDMYNDLIDYLKNQ</sequence>
<proteinExistence type="inferred from homology"/>
<dbReference type="InterPro" id="IPR001509">
    <property type="entry name" value="Epimerase_deHydtase"/>
</dbReference>
<gene>
    <name evidence="3" type="ORF">HHT355_1991</name>
</gene>
<evidence type="ECO:0000313" key="3">
    <source>
        <dbReference type="EMBL" id="CRZ35189.1"/>
    </source>
</evidence>
<dbReference type="Pfam" id="PF01370">
    <property type="entry name" value="Epimerase"/>
    <property type="match status" value="1"/>
</dbReference>
<protein>
    <recommendedName>
        <fullName evidence="2">NAD-dependent epimerase/dehydratase domain-containing protein</fullName>
    </recommendedName>
</protein>
<dbReference type="Proteomes" id="UP000236497">
    <property type="component" value="Unassembled WGS sequence"/>
</dbReference>
<comment type="similarity">
    <text evidence="1">Belongs to the NAD(P)-dependent epimerase/dehydratase family.</text>
</comment>